<dbReference type="EMBL" id="PEXQ01000029">
    <property type="protein sequence ID" value="PIU15873.1"/>
    <property type="molecule type" value="Genomic_DNA"/>
</dbReference>
<dbReference type="GO" id="GO:0005829">
    <property type="term" value="C:cytosol"/>
    <property type="evidence" value="ECO:0007669"/>
    <property type="project" value="TreeGrafter"/>
</dbReference>
<dbReference type="Pfam" id="PF00919">
    <property type="entry name" value="UPF0004"/>
    <property type="match status" value="1"/>
</dbReference>
<dbReference type="GO" id="GO:0046872">
    <property type="term" value="F:metal ion binding"/>
    <property type="evidence" value="ECO:0007669"/>
    <property type="project" value="UniProtKB-KW"/>
</dbReference>
<dbReference type="InterPro" id="IPR013848">
    <property type="entry name" value="Methylthiotransferase_N"/>
</dbReference>
<name>A0A2M6XUQ9_9BACT</name>
<dbReference type="PANTHER" id="PTHR43020">
    <property type="entry name" value="CDK5 REGULATORY SUBUNIT-ASSOCIATED PROTEIN 1"/>
    <property type="match status" value="1"/>
</dbReference>
<dbReference type="Gene3D" id="3.40.50.12160">
    <property type="entry name" value="Methylthiotransferase, N-terminal domain"/>
    <property type="match status" value="1"/>
</dbReference>
<dbReference type="GO" id="GO:0035597">
    <property type="term" value="F:tRNA-2-methylthio-N(6)-dimethylallyladenosine(37) synthase activity"/>
    <property type="evidence" value="ECO:0007669"/>
    <property type="project" value="TreeGrafter"/>
</dbReference>
<evidence type="ECO:0000313" key="2">
    <source>
        <dbReference type="EMBL" id="PIU15873.1"/>
    </source>
</evidence>
<dbReference type="InterPro" id="IPR038135">
    <property type="entry name" value="Methylthiotransferase_N_sf"/>
</dbReference>
<organism evidence="2 3">
    <name type="scientific">bacterium (Candidatus Gribaldobacteria) CG08_land_8_20_14_0_20_39_15</name>
    <dbReference type="NCBI Taxonomy" id="2014273"/>
    <lineage>
        <taxon>Bacteria</taxon>
        <taxon>Candidatus Gribaldobacteria</taxon>
    </lineage>
</organism>
<gene>
    <name evidence="2" type="ORF">COT20_01215</name>
</gene>
<dbReference type="AlphaFoldDB" id="A0A2M6XUQ9"/>
<comment type="caution">
    <text evidence="2">The sequence shown here is derived from an EMBL/GenBank/DDBJ whole genome shotgun (WGS) entry which is preliminary data.</text>
</comment>
<feature type="domain" description="MTTase N-terminal" evidence="1">
    <location>
        <begin position="2"/>
        <end position="57"/>
    </location>
</feature>
<dbReference type="Proteomes" id="UP000229784">
    <property type="component" value="Unassembled WGS sequence"/>
</dbReference>
<proteinExistence type="predicted"/>
<accession>A0A2M6XUQ9</accession>
<dbReference type="PROSITE" id="PS51449">
    <property type="entry name" value="MTTASE_N"/>
    <property type="match status" value="1"/>
</dbReference>
<evidence type="ECO:0000259" key="1">
    <source>
        <dbReference type="PROSITE" id="PS51449"/>
    </source>
</evidence>
<evidence type="ECO:0000313" key="3">
    <source>
        <dbReference type="Proteomes" id="UP000229784"/>
    </source>
</evidence>
<dbReference type="GO" id="GO:0051539">
    <property type="term" value="F:4 iron, 4 sulfur cluster binding"/>
    <property type="evidence" value="ECO:0007669"/>
    <property type="project" value="UniProtKB-KW"/>
</dbReference>
<protein>
    <recommendedName>
        <fullName evidence="1">MTTase N-terminal domain-containing protein</fullName>
    </recommendedName>
</protein>
<dbReference type="PANTHER" id="PTHR43020:SF2">
    <property type="entry name" value="MITOCHONDRIAL TRNA METHYLTHIOTRANSFERASE CDK5RAP1"/>
    <property type="match status" value="1"/>
</dbReference>
<reference evidence="3" key="1">
    <citation type="submission" date="2017-09" db="EMBL/GenBank/DDBJ databases">
        <title>Depth-based differentiation of microbial function through sediment-hosted aquifers and enrichment of novel symbionts in the deep terrestrial subsurface.</title>
        <authorList>
            <person name="Probst A.J."/>
            <person name="Ladd B."/>
            <person name="Jarett J.K."/>
            <person name="Geller-Mcgrath D.E."/>
            <person name="Sieber C.M.K."/>
            <person name="Emerson J.B."/>
            <person name="Anantharaman K."/>
            <person name="Thomas B.C."/>
            <person name="Malmstrom R."/>
            <person name="Stieglmeier M."/>
            <person name="Klingl A."/>
            <person name="Woyke T."/>
            <person name="Ryan C.M."/>
            <person name="Banfield J.F."/>
        </authorList>
    </citation>
    <scope>NUCLEOTIDE SEQUENCE [LARGE SCALE GENOMIC DNA]</scope>
</reference>
<sequence>MKKYHILTYGCQMNKSDSERIAAVLEKANYKQSPALNKADLVVLNVCSVRQSAVDRV</sequence>